<evidence type="ECO:0000313" key="2">
    <source>
        <dbReference type="Proteomes" id="UP000754495"/>
    </source>
</evidence>
<dbReference type="Proteomes" id="UP000754495">
    <property type="component" value="Unassembled WGS sequence"/>
</dbReference>
<protein>
    <submittedName>
        <fullName evidence="1">Uncharacterized protein</fullName>
    </submittedName>
</protein>
<accession>A0ABX0SKZ5</accession>
<gene>
    <name evidence="1" type="ORF">FHX46_000187</name>
</gene>
<evidence type="ECO:0000313" key="1">
    <source>
        <dbReference type="EMBL" id="NIH77657.1"/>
    </source>
</evidence>
<name>A0ABX0SKZ5_9PSEU</name>
<sequence length="41" mass="4348">MSSRDKEILRGVQERPRHEAGGVAWVGSTTVMSASSVSNSS</sequence>
<dbReference type="RefSeq" id="WP_279589415.1">
    <property type="nucleotide sequence ID" value="NZ_JAANOU010000001.1"/>
</dbReference>
<keyword evidence="2" id="KW-1185">Reference proteome</keyword>
<organism evidence="1 2">
    <name type="scientific">Amycolatopsis viridis</name>
    <dbReference type="NCBI Taxonomy" id="185678"/>
    <lineage>
        <taxon>Bacteria</taxon>
        <taxon>Bacillati</taxon>
        <taxon>Actinomycetota</taxon>
        <taxon>Actinomycetes</taxon>
        <taxon>Pseudonocardiales</taxon>
        <taxon>Pseudonocardiaceae</taxon>
        <taxon>Amycolatopsis</taxon>
    </lineage>
</organism>
<comment type="caution">
    <text evidence="1">The sequence shown here is derived from an EMBL/GenBank/DDBJ whole genome shotgun (WGS) entry which is preliminary data.</text>
</comment>
<dbReference type="EMBL" id="JAANOU010000001">
    <property type="protein sequence ID" value="NIH77657.1"/>
    <property type="molecule type" value="Genomic_DNA"/>
</dbReference>
<proteinExistence type="predicted"/>
<reference evidence="1 2" key="1">
    <citation type="submission" date="2020-03" db="EMBL/GenBank/DDBJ databases">
        <title>Sequencing the genomes of 1000 actinobacteria strains.</title>
        <authorList>
            <person name="Klenk H.-P."/>
        </authorList>
    </citation>
    <scope>NUCLEOTIDE SEQUENCE [LARGE SCALE GENOMIC DNA]</scope>
    <source>
        <strain evidence="1 2">DSM 45668</strain>
    </source>
</reference>